<dbReference type="PANTHER" id="PTHR13589">
    <property type="entry name" value="CREB-REGULATED TRANSCRIPTION COACTIVATOR"/>
    <property type="match status" value="1"/>
</dbReference>
<dbReference type="PANTHER" id="PTHR13589:SF15">
    <property type="entry name" value="CREB-REGULATED TRANSCRIPTION COACTIVATOR, ISOFORM B"/>
    <property type="match status" value="1"/>
</dbReference>
<evidence type="ECO:0000259" key="2">
    <source>
        <dbReference type="Pfam" id="PF12885"/>
    </source>
</evidence>
<evidence type="ECO:0000313" key="5">
    <source>
        <dbReference type="Proteomes" id="UP000009022"/>
    </source>
</evidence>
<dbReference type="GO" id="GO:0005634">
    <property type="term" value="C:nucleus"/>
    <property type="evidence" value="ECO:0007669"/>
    <property type="project" value="InterPro"/>
</dbReference>
<accession>B3RR55</accession>
<proteinExistence type="predicted"/>
<feature type="region of interest" description="Disordered" evidence="1">
    <location>
        <begin position="188"/>
        <end position="230"/>
    </location>
</feature>
<dbReference type="AlphaFoldDB" id="B3RR55"/>
<dbReference type="GO" id="GO:0005737">
    <property type="term" value="C:cytoplasm"/>
    <property type="evidence" value="ECO:0007669"/>
    <property type="project" value="InterPro"/>
</dbReference>
<dbReference type="HOGENOM" id="CLU_892334_0_0_1"/>
<dbReference type="GeneID" id="6751495"/>
<dbReference type="Pfam" id="PF12885">
    <property type="entry name" value="TORC_M"/>
    <property type="match status" value="1"/>
</dbReference>
<evidence type="ECO:0000259" key="3">
    <source>
        <dbReference type="Pfam" id="PF12886"/>
    </source>
</evidence>
<keyword evidence="5" id="KW-1185">Reference proteome</keyword>
<feature type="compositionally biased region" description="Polar residues" evidence="1">
    <location>
        <begin position="11"/>
        <end position="28"/>
    </location>
</feature>
<gene>
    <name evidence="4" type="ORF">TRIADDRAFT_54115</name>
</gene>
<name>B3RR55_TRIAD</name>
<reference evidence="4 5" key="1">
    <citation type="journal article" date="2008" name="Nature">
        <title>The Trichoplax genome and the nature of placozoans.</title>
        <authorList>
            <person name="Srivastava M."/>
            <person name="Begovic E."/>
            <person name="Chapman J."/>
            <person name="Putnam N.H."/>
            <person name="Hellsten U."/>
            <person name="Kawashima T."/>
            <person name="Kuo A."/>
            <person name="Mitros T."/>
            <person name="Salamov A."/>
            <person name="Carpenter M.L."/>
            <person name="Signorovitch A.Y."/>
            <person name="Moreno M.A."/>
            <person name="Kamm K."/>
            <person name="Grimwood J."/>
            <person name="Schmutz J."/>
            <person name="Shapiro H."/>
            <person name="Grigoriev I.V."/>
            <person name="Buss L.W."/>
            <person name="Schierwater B."/>
            <person name="Dellaporta S.L."/>
            <person name="Rokhsar D.S."/>
        </authorList>
    </citation>
    <scope>NUCLEOTIDE SEQUENCE [LARGE SCALE GENOMIC DNA]</scope>
    <source>
        <strain evidence="4 5">Grell-BS-1999</strain>
    </source>
</reference>
<organism evidence="4 5">
    <name type="scientific">Trichoplax adhaerens</name>
    <name type="common">Trichoplax reptans</name>
    <dbReference type="NCBI Taxonomy" id="10228"/>
    <lineage>
        <taxon>Eukaryota</taxon>
        <taxon>Metazoa</taxon>
        <taxon>Placozoa</taxon>
        <taxon>Uniplacotomia</taxon>
        <taxon>Trichoplacea</taxon>
        <taxon>Trichoplacidae</taxon>
        <taxon>Trichoplax</taxon>
    </lineage>
</organism>
<dbReference type="Proteomes" id="UP000009022">
    <property type="component" value="Unassembled WGS sequence"/>
</dbReference>
<dbReference type="InterPro" id="IPR024784">
    <property type="entry name" value="TORC_M"/>
</dbReference>
<evidence type="ECO:0000313" key="4">
    <source>
        <dbReference type="EMBL" id="EDV26284.1"/>
    </source>
</evidence>
<dbReference type="CTD" id="6751495"/>
<sequence length="312" mass="34541">MAPAAALEMQQMGSANTGSLPDLSSLQFCSPLKTPLDPPTDPDDSVGNLRPSGALRSRAVRQSLQRRHTHSGPSPLVGQPRHNMQQLNAVSGEPVKQEKYNQQYAHYQLPRQMPPMMYRQIQQQQQSPTTQQPVEFTLQYSGNNPVNSISPSTTMQSMGSTRPSMSASNNNYYQQRQQQVVFTNSMQSQLEPGGYNNSVGNNLSQQQRTASNPNLSNGYNMMPRSNVARDTGSHIPNIILTGEIDANQNSNYLSNEMDKEDDVLVSDANMGTDLFNFHDLDSIDYANLQLLDNPEFIADSAAEAVFRSDRLG</sequence>
<feature type="domain" description="Transducer of regulated CREB activity middle" evidence="2">
    <location>
        <begin position="12"/>
        <end position="40"/>
    </location>
</feature>
<dbReference type="EMBL" id="DS985243">
    <property type="protein sequence ID" value="EDV26284.1"/>
    <property type="molecule type" value="Genomic_DNA"/>
</dbReference>
<feature type="region of interest" description="Disordered" evidence="1">
    <location>
        <begin position="1"/>
        <end position="81"/>
    </location>
</feature>
<evidence type="ECO:0008006" key="6">
    <source>
        <dbReference type="Google" id="ProtNLM"/>
    </source>
</evidence>
<dbReference type="RefSeq" id="XP_002110280.1">
    <property type="nucleotide sequence ID" value="XM_002110244.1"/>
</dbReference>
<protein>
    <recommendedName>
        <fullName evidence="6">Transducer of regulated CREB activity C-terminal domain-containing protein</fullName>
    </recommendedName>
</protein>
<dbReference type="InterPro" id="IPR024786">
    <property type="entry name" value="TORC"/>
</dbReference>
<evidence type="ECO:0000256" key="1">
    <source>
        <dbReference type="SAM" id="MobiDB-lite"/>
    </source>
</evidence>
<dbReference type="KEGG" id="tad:TRIADDRAFT_54115"/>
<dbReference type="InParanoid" id="B3RR55"/>
<dbReference type="Pfam" id="PF12886">
    <property type="entry name" value="TORC_C"/>
    <property type="match status" value="1"/>
</dbReference>
<feature type="domain" description="Transducer of regulated CREB activity C-terminal" evidence="3">
    <location>
        <begin position="236"/>
        <end position="311"/>
    </location>
</feature>
<feature type="compositionally biased region" description="Polar residues" evidence="1">
    <location>
        <begin position="188"/>
        <end position="219"/>
    </location>
</feature>
<dbReference type="InterPro" id="IPR024785">
    <property type="entry name" value="TORC_C"/>
</dbReference>